<name>H3NH70_9LACT</name>
<dbReference type="AlphaFoldDB" id="H3NH70"/>
<dbReference type="Gene3D" id="1.20.1500.10">
    <property type="entry name" value="YheA/YmcA-like"/>
    <property type="match status" value="1"/>
</dbReference>
<evidence type="ECO:0000313" key="4">
    <source>
        <dbReference type="Proteomes" id="UP000006190"/>
    </source>
</evidence>
<organism evidence="3 4">
    <name type="scientific">Facklamia languida CCUG 37842</name>
    <dbReference type="NCBI Taxonomy" id="883113"/>
    <lineage>
        <taxon>Bacteria</taxon>
        <taxon>Bacillati</taxon>
        <taxon>Bacillota</taxon>
        <taxon>Bacilli</taxon>
        <taxon>Lactobacillales</taxon>
        <taxon>Aerococcaceae</taxon>
        <taxon>Facklamia</taxon>
    </lineage>
</organism>
<dbReference type="Proteomes" id="UP000006190">
    <property type="component" value="Unassembled WGS sequence"/>
</dbReference>
<dbReference type="InterPro" id="IPR010368">
    <property type="entry name" value="Com_YlbF"/>
</dbReference>
<dbReference type="OrthoDB" id="9811402at2"/>
<protein>
    <recommendedName>
        <fullName evidence="1">UPF0342 protein HMPREF9708_00209</fullName>
    </recommendedName>
</protein>
<dbReference type="HOGENOM" id="CLU_140243_3_1_9"/>
<dbReference type="PATRIC" id="fig|883113.3.peg.208"/>
<evidence type="ECO:0000313" key="3">
    <source>
        <dbReference type="EMBL" id="EHR38125.1"/>
    </source>
</evidence>
<dbReference type="EMBL" id="AGEG01000002">
    <property type="protein sequence ID" value="EHR38125.1"/>
    <property type="molecule type" value="Genomic_DNA"/>
</dbReference>
<feature type="coiled-coil region" evidence="2">
    <location>
        <begin position="39"/>
        <end position="101"/>
    </location>
</feature>
<dbReference type="eggNOG" id="COG3679">
    <property type="taxonomic scope" value="Bacteria"/>
</dbReference>
<keyword evidence="2" id="KW-0175">Coiled coil</keyword>
<dbReference type="SUPFAM" id="SSF158622">
    <property type="entry name" value="YheA/YmcA-like"/>
    <property type="match status" value="1"/>
</dbReference>
<accession>H3NH70</accession>
<evidence type="ECO:0000256" key="1">
    <source>
        <dbReference type="HAMAP-Rule" id="MF_01526"/>
    </source>
</evidence>
<gene>
    <name evidence="3" type="ORF">HMPREF9708_00209</name>
</gene>
<dbReference type="RefSeq" id="WP_006308087.1">
    <property type="nucleotide sequence ID" value="NZ_JH601133.1"/>
</dbReference>
<dbReference type="HAMAP" id="MF_01526">
    <property type="entry name" value="UPF0342"/>
    <property type="match status" value="1"/>
</dbReference>
<sequence>MTNINIYDTAHQLERDLRQLPAFQNLKEALEAIQQDAEAKELYEAFQQATQKLQFSQEEPSEKMMEDLQALYGKVTENPILKKLMENEQQLSLMMEEINQIIAKPLQEIYQMPSN</sequence>
<comment type="similarity">
    <text evidence="1">Belongs to the UPF0342 family.</text>
</comment>
<proteinExistence type="inferred from homology"/>
<reference evidence="3 4" key="1">
    <citation type="submission" date="2012-01" db="EMBL/GenBank/DDBJ databases">
        <title>The Genome Sequence of Facklamia languida CCUG 37842.</title>
        <authorList>
            <consortium name="The Broad Institute Genome Sequencing Platform"/>
            <person name="Earl A."/>
            <person name="Ward D."/>
            <person name="Feldgarden M."/>
            <person name="Gevers D."/>
            <person name="Huys G."/>
            <person name="Young S.K."/>
            <person name="Zeng Q."/>
            <person name="Gargeya S."/>
            <person name="Fitzgerald M."/>
            <person name="Haas B."/>
            <person name="Abouelleil A."/>
            <person name="Alvarado L."/>
            <person name="Arachchi H.M."/>
            <person name="Berlin A."/>
            <person name="Chapman S.B."/>
            <person name="Gearin G."/>
            <person name="Goldberg J."/>
            <person name="Griggs A."/>
            <person name="Gujja S."/>
            <person name="Hansen M."/>
            <person name="Heiman D."/>
            <person name="Howarth C."/>
            <person name="Larimer J."/>
            <person name="Lui A."/>
            <person name="MacDonald P.J.P."/>
            <person name="McCowen C."/>
            <person name="Montmayeur A."/>
            <person name="Murphy C."/>
            <person name="Neiman D."/>
            <person name="Pearson M."/>
            <person name="Priest M."/>
            <person name="Roberts A."/>
            <person name="Saif S."/>
            <person name="Shea T."/>
            <person name="Sisk P."/>
            <person name="Stolte C."/>
            <person name="Sykes S."/>
            <person name="Wortman J."/>
            <person name="Nusbaum C."/>
            <person name="Birren B."/>
        </authorList>
    </citation>
    <scope>NUCLEOTIDE SEQUENCE [LARGE SCALE GENOMIC DNA]</scope>
    <source>
        <strain evidence="3 4">CCUG 37842</strain>
    </source>
</reference>
<dbReference type="STRING" id="883113.HMPREF9708_00209"/>
<evidence type="ECO:0000256" key="2">
    <source>
        <dbReference type="SAM" id="Coils"/>
    </source>
</evidence>
<dbReference type="Pfam" id="PF06133">
    <property type="entry name" value="Com_YlbF"/>
    <property type="match status" value="1"/>
</dbReference>
<keyword evidence="4" id="KW-1185">Reference proteome</keyword>
<comment type="caution">
    <text evidence="3">The sequence shown here is derived from an EMBL/GenBank/DDBJ whole genome shotgun (WGS) entry which is preliminary data.</text>
</comment>
<dbReference type="InterPro" id="IPR023378">
    <property type="entry name" value="YheA/YmcA-like_dom_sf"/>
</dbReference>